<evidence type="ECO:0000313" key="3">
    <source>
        <dbReference type="Proteomes" id="UP000006352"/>
    </source>
</evidence>
<name>J4GFD1_9APHY</name>
<feature type="compositionally biased region" description="Low complexity" evidence="1">
    <location>
        <begin position="776"/>
        <end position="788"/>
    </location>
</feature>
<dbReference type="OrthoDB" id="5964929at2759"/>
<dbReference type="InParanoid" id="J4GFD1"/>
<evidence type="ECO:0008006" key="4">
    <source>
        <dbReference type="Google" id="ProtNLM"/>
    </source>
</evidence>
<feature type="compositionally biased region" description="Polar residues" evidence="1">
    <location>
        <begin position="168"/>
        <end position="183"/>
    </location>
</feature>
<feature type="compositionally biased region" description="Acidic residues" evidence="1">
    <location>
        <begin position="516"/>
        <end position="528"/>
    </location>
</feature>
<dbReference type="RefSeq" id="XP_012184776.1">
    <property type="nucleotide sequence ID" value="XM_012329386.1"/>
</dbReference>
<feature type="region of interest" description="Disordered" evidence="1">
    <location>
        <begin position="956"/>
        <end position="1043"/>
    </location>
</feature>
<feature type="region of interest" description="Disordered" evidence="1">
    <location>
        <begin position="102"/>
        <end position="122"/>
    </location>
</feature>
<feature type="compositionally biased region" description="Pro residues" evidence="1">
    <location>
        <begin position="196"/>
        <end position="205"/>
    </location>
</feature>
<feature type="region of interest" description="Disordered" evidence="1">
    <location>
        <begin position="309"/>
        <end position="343"/>
    </location>
</feature>
<feature type="compositionally biased region" description="Polar residues" evidence="1">
    <location>
        <begin position="685"/>
        <end position="705"/>
    </location>
</feature>
<feature type="compositionally biased region" description="Polar residues" evidence="1">
    <location>
        <begin position="143"/>
        <end position="157"/>
    </location>
</feature>
<feature type="region of interest" description="Disordered" evidence="1">
    <location>
        <begin position="627"/>
        <end position="805"/>
    </location>
</feature>
<feature type="region of interest" description="Disordered" evidence="1">
    <location>
        <begin position="460"/>
        <end position="604"/>
    </location>
</feature>
<dbReference type="GeneID" id="24100404"/>
<feature type="compositionally biased region" description="Low complexity" evidence="1">
    <location>
        <begin position="729"/>
        <end position="743"/>
    </location>
</feature>
<feature type="region of interest" description="Disordered" evidence="1">
    <location>
        <begin position="814"/>
        <end position="833"/>
    </location>
</feature>
<proteinExistence type="predicted"/>
<evidence type="ECO:0000256" key="1">
    <source>
        <dbReference type="SAM" id="MobiDB-lite"/>
    </source>
</evidence>
<feature type="compositionally biased region" description="Basic and acidic residues" evidence="1">
    <location>
        <begin position="566"/>
        <end position="584"/>
    </location>
</feature>
<gene>
    <name evidence="2" type="ORF">FIBRA_07714</name>
</gene>
<accession>J4GFD1</accession>
<feature type="compositionally biased region" description="Polar residues" evidence="1">
    <location>
        <begin position="814"/>
        <end position="831"/>
    </location>
</feature>
<feature type="compositionally biased region" description="Polar residues" evidence="1">
    <location>
        <begin position="749"/>
        <end position="775"/>
    </location>
</feature>
<dbReference type="STRING" id="599839.J4GFD1"/>
<evidence type="ECO:0000313" key="2">
    <source>
        <dbReference type="EMBL" id="CCM05493.1"/>
    </source>
</evidence>
<dbReference type="AlphaFoldDB" id="J4GFD1"/>
<feature type="region of interest" description="Disordered" evidence="1">
    <location>
        <begin position="143"/>
        <end position="205"/>
    </location>
</feature>
<dbReference type="Proteomes" id="UP000006352">
    <property type="component" value="Unassembled WGS sequence"/>
</dbReference>
<dbReference type="HOGENOM" id="CLU_012740_0_0_1"/>
<feature type="compositionally biased region" description="Polar residues" evidence="1">
    <location>
        <begin position="315"/>
        <end position="336"/>
    </location>
</feature>
<sequence>MSTTTQILFNSPALHSLKREQLVKLCKIHSIKASGKNTELIERLKQRAQELPKDDEDGHGLASFAEGGDGGFRVQMPRPSEQWEVVMDDIAEVPESSSLKTISSKGSYRSMPGEFGTGNSKTSSISSSIKALANSLGIKHAVSTKSTSAQNVATTPLTDEVRSENAEPLQQTNHFPSGPQNGYDTDGDVSMSAPVPGSPSRPGMPAPDNARLSMGQGLTTTVRLISTAATNTDFPTPPRLQPFQTTFDLKMYSPGANASPGQRMTVWPASPSNQPQRLYPAIPVEDYPAPRPADVAPQATPNDAMDVDMPGGISTPANQATPARTTRSAGSASKPKSTPMPVDVPDLFSPMRPTADAATKAPARLPIPRSEPFLFGSPLPRHSLSNKEFDKAAASVLEEMNKRLAEAGVPSAQRAPVPFDGFFGAVGKPQAQTDSADRFAKAHDDVFSKMDSITTHYAARRGAGTGSGTAVASKKRKSDVLGVGPAPGAKRKSSAAGARVISNGVRKKMGVPGGFGEEDEDEDGDEDSGDRRSSKRIRVTGTEDVHKGKRVSIAPKSGLGDADVDELQKQREREAIRKKLDANKARRRSSRGRVSIGGKPPVKAKTSRFGFLASAKSIVKNVWNMGAGSSSATKSSTASSIPVAKPTLPTKTAPETRPAASTQKTVESARSRVLSGSHNMPKPPTSSVATKRDSTINSTKSSIATIRSPIPSFANPATAAKPGSNTANSRTSVSGGAGTSASRTHSRNDSLTSVGTRTSLATGSRTAVSSIGTRKSTTNASATGTANSRMTIGDGQDAENSSNVANSLNVRKRTSSLMAPTASSLAKTTNGVKPAGTAGRLSALPVVAEQPTKLVKSKRYSVMPSTATKGALDPTANSLRSPPPSRIFADPLTTTTFSSPSSLPTPARLKPSLDAVATAIMGTSSGIPKLAVPPKPKALIARKPRISRSRVIAKLGAQRATGQPTPLAPSVVPASRTRSSMGARKSLGGVRGGRSSTGGEAVKTAAKRRARQSEYARRRSRVVAADRKSAGGGGRDPGADSDH</sequence>
<reference evidence="2 3" key="1">
    <citation type="journal article" date="2012" name="Appl. Environ. Microbiol.">
        <title>Short-read sequencing for genomic analysis of the brown rot fungus Fibroporia radiculosa.</title>
        <authorList>
            <person name="Tang J.D."/>
            <person name="Perkins A.D."/>
            <person name="Sonstegard T.S."/>
            <person name="Schroeder S.G."/>
            <person name="Burgess S.C."/>
            <person name="Diehl S.V."/>
        </authorList>
    </citation>
    <scope>NUCLEOTIDE SEQUENCE [LARGE SCALE GENOMIC DNA]</scope>
    <source>
        <strain evidence="2 3">TFFH 294</strain>
    </source>
</reference>
<feature type="compositionally biased region" description="Low complexity" evidence="1">
    <location>
        <begin position="627"/>
        <end position="640"/>
    </location>
</feature>
<feature type="compositionally biased region" description="Polar residues" evidence="1">
    <location>
        <begin position="659"/>
        <end position="678"/>
    </location>
</feature>
<dbReference type="EMBL" id="HE797192">
    <property type="protein sequence ID" value="CCM05493.1"/>
    <property type="molecule type" value="Genomic_DNA"/>
</dbReference>
<keyword evidence="3" id="KW-1185">Reference proteome</keyword>
<protein>
    <recommendedName>
        <fullName evidence="4">SAP domain-containing protein</fullName>
    </recommendedName>
</protein>
<organism evidence="2 3">
    <name type="scientific">Fibroporia radiculosa</name>
    <dbReference type="NCBI Taxonomy" id="599839"/>
    <lineage>
        <taxon>Eukaryota</taxon>
        <taxon>Fungi</taxon>
        <taxon>Dikarya</taxon>
        <taxon>Basidiomycota</taxon>
        <taxon>Agaricomycotina</taxon>
        <taxon>Agaricomycetes</taxon>
        <taxon>Polyporales</taxon>
        <taxon>Fibroporiaceae</taxon>
        <taxon>Fibroporia</taxon>
    </lineage>
</organism>